<feature type="non-terminal residue" evidence="1">
    <location>
        <position position="50"/>
    </location>
</feature>
<evidence type="ECO:0000313" key="2">
    <source>
        <dbReference type="Proteomes" id="UP001529510"/>
    </source>
</evidence>
<dbReference type="AlphaFoldDB" id="A0ABD0NRR7"/>
<organism evidence="1 2">
    <name type="scientific">Cirrhinus mrigala</name>
    <name type="common">Mrigala</name>
    <dbReference type="NCBI Taxonomy" id="683832"/>
    <lineage>
        <taxon>Eukaryota</taxon>
        <taxon>Metazoa</taxon>
        <taxon>Chordata</taxon>
        <taxon>Craniata</taxon>
        <taxon>Vertebrata</taxon>
        <taxon>Euteleostomi</taxon>
        <taxon>Actinopterygii</taxon>
        <taxon>Neopterygii</taxon>
        <taxon>Teleostei</taxon>
        <taxon>Ostariophysi</taxon>
        <taxon>Cypriniformes</taxon>
        <taxon>Cyprinidae</taxon>
        <taxon>Labeoninae</taxon>
        <taxon>Labeonini</taxon>
        <taxon>Cirrhinus</taxon>
    </lineage>
</organism>
<dbReference type="Proteomes" id="UP001529510">
    <property type="component" value="Unassembled WGS sequence"/>
</dbReference>
<sequence>LLNIVMEPFFKGELFDVNLVPVSISYERILEESLYARELLGVPKPKESTS</sequence>
<reference evidence="1 2" key="1">
    <citation type="submission" date="2024-05" db="EMBL/GenBank/DDBJ databases">
        <title>Genome sequencing and assembly of Indian major carp, Cirrhinus mrigala (Hamilton, 1822).</title>
        <authorList>
            <person name="Mohindra V."/>
            <person name="Chowdhury L.M."/>
            <person name="Lal K."/>
            <person name="Jena J.K."/>
        </authorList>
    </citation>
    <scope>NUCLEOTIDE SEQUENCE [LARGE SCALE GENOMIC DNA]</scope>
    <source>
        <strain evidence="1">CM1030</strain>
        <tissue evidence="1">Blood</tissue>
    </source>
</reference>
<keyword evidence="2" id="KW-1185">Reference proteome</keyword>
<dbReference type="PANTHER" id="PTHR12563:SF20">
    <property type="entry name" value="DIHYDROXYACETONE PHOSPHATE ACYLTRANSFERASE"/>
    <property type="match status" value="1"/>
</dbReference>
<dbReference type="PANTHER" id="PTHR12563">
    <property type="entry name" value="GLYCEROL-3-PHOSPHATE ACYLTRANSFERASE"/>
    <property type="match status" value="1"/>
</dbReference>
<comment type="caution">
    <text evidence="1">The sequence shown here is derived from an EMBL/GenBank/DDBJ whole genome shotgun (WGS) entry which is preliminary data.</text>
</comment>
<name>A0ABD0NRR7_CIRMR</name>
<accession>A0ABD0NRR7</accession>
<protein>
    <submittedName>
        <fullName evidence="1">Uncharacterized protein</fullName>
    </submittedName>
</protein>
<dbReference type="InterPro" id="IPR022284">
    <property type="entry name" value="GPAT/DHAPAT"/>
</dbReference>
<proteinExistence type="predicted"/>
<dbReference type="EMBL" id="JAMKFB020000020">
    <property type="protein sequence ID" value="KAL0163945.1"/>
    <property type="molecule type" value="Genomic_DNA"/>
</dbReference>
<feature type="non-terminal residue" evidence="1">
    <location>
        <position position="1"/>
    </location>
</feature>
<gene>
    <name evidence="1" type="ORF">M9458_039698</name>
</gene>
<evidence type="ECO:0000313" key="1">
    <source>
        <dbReference type="EMBL" id="KAL0163945.1"/>
    </source>
</evidence>